<protein>
    <submittedName>
        <fullName evidence="1">Uncharacterized protein</fullName>
    </submittedName>
</protein>
<organism evidence="1 2">
    <name type="scientific">Cinchona calisaya</name>
    <dbReference type="NCBI Taxonomy" id="153742"/>
    <lineage>
        <taxon>Eukaryota</taxon>
        <taxon>Viridiplantae</taxon>
        <taxon>Streptophyta</taxon>
        <taxon>Embryophyta</taxon>
        <taxon>Tracheophyta</taxon>
        <taxon>Spermatophyta</taxon>
        <taxon>Magnoliopsida</taxon>
        <taxon>eudicotyledons</taxon>
        <taxon>Gunneridae</taxon>
        <taxon>Pentapetalae</taxon>
        <taxon>asterids</taxon>
        <taxon>lamiids</taxon>
        <taxon>Gentianales</taxon>
        <taxon>Rubiaceae</taxon>
        <taxon>Cinchonoideae</taxon>
        <taxon>Cinchoneae</taxon>
        <taxon>Cinchona</taxon>
    </lineage>
</organism>
<comment type="caution">
    <text evidence="1">The sequence shown here is derived from an EMBL/GenBank/DDBJ whole genome shotgun (WGS) entry which is preliminary data.</text>
</comment>
<evidence type="ECO:0000313" key="1">
    <source>
        <dbReference type="EMBL" id="KAL3504357.1"/>
    </source>
</evidence>
<keyword evidence="2" id="KW-1185">Reference proteome</keyword>
<gene>
    <name evidence="1" type="ORF">ACH5RR_034198</name>
</gene>
<name>A0ABD2YA66_9GENT</name>
<dbReference type="Proteomes" id="UP001630127">
    <property type="component" value="Unassembled WGS sequence"/>
</dbReference>
<sequence>MVKANGNNSKIAVPNYSDDVSDTQIVESINPKVTMSDDMVEVLLAHEYGEPIELSSFSTQALLPVACNELVDIAYIGYAFTWENFLDSERFIEETLGRVLVSSSWNAEYDSSSLVHYTHESSDPIMVLLNTIPESAPFKRQFALDQRWLKYNGISETVDDAWKISVSSSKC</sequence>
<dbReference type="EMBL" id="JBJUIK010000014">
    <property type="protein sequence ID" value="KAL3504357.1"/>
    <property type="molecule type" value="Genomic_DNA"/>
</dbReference>
<dbReference type="AlphaFoldDB" id="A0ABD2YA66"/>
<reference evidence="1 2" key="1">
    <citation type="submission" date="2024-11" db="EMBL/GenBank/DDBJ databases">
        <title>A near-complete genome assembly of Cinchona calisaya.</title>
        <authorList>
            <person name="Lian D.C."/>
            <person name="Zhao X.W."/>
            <person name="Wei L."/>
        </authorList>
    </citation>
    <scope>NUCLEOTIDE SEQUENCE [LARGE SCALE GENOMIC DNA]</scope>
    <source>
        <tissue evidence="1">Nenye</tissue>
    </source>
</reference>
<proteinExistence type="predicted"/>
<evidence type="ECO:0000313" key="2">
    <source>
        <dbReference type="Proteomes" id="UP001630127"/>
    </source>
</evidence>
<accession>A0ABD2YA66</accession>